<organism evidence="10 11">
    <name type="scientific">Oedothorax gibbosus</name>
    <dbReference type="NCBI Taxonomy" id="931172"/>
    <lineage>
        <taxon>Eukaryota</taxon>
        <taxon>Metazoa</taxon>
        <taxon>Ecdysozoa</taxon>
        <taxon>Arthropoda</taxon>
        <taxon>Chelicerata</taxon>
        <taxon>Arachnida</taxon>
        <taxon>Araneae</taxon>
        <taxon>Araneomorphae</taxon>
        <taxon>Entelegynae</taxon>
        <taxon>Araneoidea</taxon>
        <taxon>Linyphiidae</taxon>
        <taxon>Erigoninae</taxon>
        <taxon>Oedothorax</taxon>
    </lineage>
</organism>
<reference evidence="10 11" key="1">
    <citation type="journal article" date="2022" name="Nat. Ecol. Evol.">
        <title>A masculinizing supergene underlies an exaggerated male reproductive morph in a spider.</title>
        <authorList>
            <person name="Hendrickx F."/>
            <person name="De Corte Z."/>
            <person name="Sonet G."/>
            <person name="Van Belleghem S.M."/>
            <person name="Kostlbacher S."/>
            <person name="Vangestel C."/>
        </authorList>
    </citation>
    <scope>NUCLEOTIDE SEQUENCE [LARGE SCALE GENOMIC DNA]</scope>
    <source>
        <strain evidence="10">W744_W776</strain>
    </source>
</reference>
<dbReference type="InterPro" id="IPR025662">
    <property type="entry name" value="Sigma_54_int_dom_ATP-bd_1"/>
</dbReference>
<dbReference type="SUPFAM" id="SSF52540">
    <property type="entry name" value="P-loop containing nucleoside triphosphate hydrolases"/>
    <property type="match status" value="6"/>
</dbReference>
<dbReference type="InterPro" id="IPR003593">
    <property type="entry name" value="AAA+_ATPase"/>
</dbReference>
<dbReference type="SMART" id="SM00382">
    <property type="entry name" value="AAA"/>
    <property type="match status" value="5"/>
</dbReference>
<feature type="domain" description="AAA+ ATPase" evidence="9">
    <location>
        <begin position="298"/>
        <end position="491"/>
    </location>
</feature>
<dbReference type="GO" id="GO:0005524">
    <property type="term" value="F:ATP binding"/>
    <property type="evidence" value="ECO:0007669"/>
    <property type="project" value="UniProtKB-KW"/>
</dbReference>
<proteinExistence type="inferred from homology"/>
<dbReference type="FunFam" id="3.40.50.300:FF:000142">
    <property type="entry name" value="Midasin"/>
    <property type="match status" value="2"/>
</dbReference>
<dbReference type="EMBL" id="JAFNEN010000205">
    <property type="protein sequence ID" value="KAG8189752.1"/>
    <property type="molecule type" value="Genomic_DNA"/>
</dbReference>
<dbReference type="Pfam" id="PF17867">
    <property type="entry name" value="AAA_lid_7"/>
    <property type="match status" value="3"/>
</dbReference>
<dbReference type="PANTHER" id="PTHR48103:SF2">
    <property type="entry name" value="MIDASIN"/>
    <property type="match status" value="1"/>
</dbReference>
<dbReference type="InterPro" id="IPR040848">
    <property type="entry name" value="AAA_lid_7"/>
</dbReference>
<keyword evidence="11" id="KW-1185">Reference proteome</keyword>
<comment type="similarity">
    <text evidence="3">Belongs to the midasin family.</text>
</comment>
<dbReference type="CDD" id="cd00009">
    <property type="entry name" value="AAA"/>
    <property type="match status" value="1"/>
</dbReference>
<evidence type="ECO:0000256" key="8">
    <source>
        <dbReference type="ARBA" id="ARBA00023242"/>
    </source>
</evidence>
<dbReference type="Pfam" id="PF17865">
    <property type="entry name" value="AAA_lid_5"/>
    <property type="match status" value="1"/>
</dbReference>
<dbReference type="GO" id="GO:0016887">
    <property type="term" value="F:ATP hydrolysis activity"/>
    <property type="evidence" value="ECO:0007669"/>
    <property type="project" value="InterPro"/>
</dbReference>
<evidence type="ECO:0000256" key="6">
    <source>
        <dbReference type="ARBA" id="ARBA00022840"/>
    </source>
</evidence>
<feature type="domain" description="AAA+ ATPase" evidence="9">
    <location>
        <begin position="1359"/>
        <end position="1519"/>
    </location>
</feature>
<dbReference type="PANTHER" id="PTHR48103">
    <property type="entry name" value="MIDASIN-RELATED"/>
    <property type="match status" value="1"/>
</dbReference>
<keyword evidence="8" id="KW-0539">Nucleus</keyword>
<evidence type="ECO:0000256" key="7">
    <source>
        <dbReference type="ARBA" id="ARBA00023186"/>
    </source>
</evidence>
<evidence type="ECO:0000256" key="5">
    <source>
        <dbReference type="ARBA" id="ARBA00022741"/>
    </source>
</evidence>
<dbReference type="InterPro" id="IPR011704">
    <property type="entry name" value="ATPase_dyneun-rel_AAA"/>
</dbReference>
<dbReference type="InterPro" id="IPR041190">
    <property type="entry name" value="Midasin_AAA_lid_5"/>
</dbReference>
<keyword evidence="7" id="KW-0143">Chaperone</keyword>
<keyword evidence="6" id="KW-0067">ATP-binding</keyword>
<dbReference type="InterPro" id="IPR027417">
    <property type="entry name" value="P-loop_NTPase"/>
</dbReference>
<evidence type="ECO:0000259" key="9">
    <source>
        <dbReference type="SMART" id="SM00382"/>
    </source>
</evidence>
<name>A0AAV6V169_9ARAC</name>
<dbReference type="GO" id="GO:0000027">
    <property type="term" value="P:ribosomal large subunit assembly"/>
    <property type="evidence" value="ECO:0007669"/>
    <property type="project" value="TreeGrafter"/>
</dbReference>
<keyword evidence="5" id="KW-0547">Nucleotide-binding</keyword>
<protein>
    <recommendedName>
        <fullName evidence="4">Midasin</fullName>
    </recommendedName>
</protein>
<dbReference type="PROSITE" id="PS00675">
    <property type="entry name" value="SIGMA54_INTERACT_1"/>
    <property type="match status" value="1"/>
</dbReference>
<dbReference type="InterPro" id="IPR048617">
    <property type="entry name" value="MDN1_AAA_lid_4"/>
</dbReference>
<gene>
    <name evidence="10" type="ORF">JTE90_012927</name>
</gene>
<feature type="domain" description="AAA+ ATPase" evidence="9">
    <location>
        <begin position="635"/>
        <end position="884"/>
    </location>
</feature>
<sequence length="2098" mass="236872">MDRQAILMAIKQLVAGDQLLTSIFSKYISKENCSKEECQAIINKLSDLLCNEKYTVKTAELFAPLLLELLTLASQFPANNFCDCYARHEWLSICMSKLIWNYPTVSRFAKLYFKDHYNLFWRYEKVADPPAKKPKTAGSIPAPYQLLKAAYLFLIYDTPFFKELWSWTMIVPFLKNGDVRARWYAHQCLGRVGNIKDSDLSLILEDNFTVEEFALCAKEGIELATLWNHKLYNPLPNELYKDFDMGLTCDLTSQTVNIQGILLDRLDGHGNESVSTSRMVCVASIAENLYNIALAITSSEPILLKGPVGCGKTSLVEHLAEVTGRCPSKEFYKVQLGDHIDSKMLLGTHCCTEVPGQFVWQPGVLIKAMEDGNWLLLEDIDCAPMDVISLLVPVLQSRSIVLPGHANPVKASPGFQLFATQRLLTGMDGQYVEFKHNAELIENLWRKITINPLTEAELTQVITTKWPALHVIIPRILEVYSLFSTDLRNTSETSTIQNQESFSVDLRHGRLTSMRDLFKFCGRIAVGFDCTKDETGVNVFKTALECFCDHIPNAEERLAAAEAIAVYFNITKKTAKHYMETYKPNIEDSDPVVIGRVFVSKKPKEISFERAQKSVFAHSRQAVGLLEKVAVSVVNKEPVLLVGETGTGKTSIVQYLSELTNQKLVVINMSQQSDSVDLLGGYKPVDFSYAVQPIKEDFLKMFPLVMDAVKNAKFLQHIYNCFAKKRFEELFKIMLHAQKNIVKLLHSKLNKPDCPCDTKAKADQWIALGQKIECMQKQLNQSKTALAFKFIEGALIKAMRSGEWLLLDEINLAEAETLECLAGVLENDDNALLLLEKGDNEPVKRHPDFHIFACMNPATDVGKKDLPAGIRSRFTEFFVEEVTNKSDLSVLVDAYLRSLAVNVSIIEKVVSFYSSIKISAAKELNDGTGHRPHYSLRTLCRALKYASTNPCHNVPRSLYEGFCLSFLSQLDQKSHAVVTKAITDRLLEKKKHSSILNQSIPEPANGNYVRIEGYWILGGGQEQEVPENYVFTDTVRQNLRDLARIVSAARYPVLLQGETSCGKTSLIEYLAKATGNKCVRVNNHEHTDIQEYVGTYSADEKGKLSFKEGVLVEAMRNGHWIILDELNLAPTEVMEALNRVLDDNRELFIAETQTIVKADPGFMIFATQNPAGQYGGRKVLSRAFRNRFIELHFNEIPPPELEIILSKRCSLAPSQSKKLVAVMQELQMRRKESGVFAGKQGFITLRDLFRWGERYQQFTQESEFYDWDQHLAEEGYLLLAGRVRHNEEAIVIQEVLKKHFKRNVDPDKLFDLHNKTSLVTRHILERCMKTKFRKTKHANIVWTRNLRRLAVLAGKAMDFNEPCLLVGNTGCGKTTICQMFGKVHKRELYSVNCHMHTEAADFLGGLRPVRDAKRRETQLFEWQDGPLIQAMLKGGLFLADEISLADHSVLERLNSVLEPEKKLFLTEKSFDNYTDSEIAAVDGFYFFATMNPGGDYGKKELSPALRNRFTEIWCPSDISEEAVVEIVKHNFNINEHGEMLGRDIAKFTNNYSDWSLTRTAITMRDILTWVEFMNTMIQIGLPPSIAYVHGAFLVFLDSLGSGQSTFANLKELNDIKKDILNFLENQIRKTGGGLDLNTVALCLPEITKVFHKLGIGHLSEHTFGIGPFQIQLGPEDILGNMDYELGSHSTKANAMRILRAMQLPRPILLEGSPGVGKTSLIDAIAKASGHKLVRINLSEQTDVSDLFGADLPVEGAESGEFAWRDGPLLQALKNQHWILLDELNLASQSVLEGLNACLDHRSEIFISELGRTLTFDKFTTRIFGCQNPYTQGGSRKGLPKSFLNRFTQVYVKPMDDADLFFITKQIYSQIPADLIERMLVFNHRMDSDINQSRLFGRQGAPFEFNLRDVFRWCKAILSNQSYNTDFNIGEYVKLIYADRMRTQADKLQVNDLYKDMSARHGESTILERPLELHVFEDSIQLGHASVERISRNTADTSMMAISTKQLPILESVMKCVELNWMPILVGPAGSGKSAIVRLLAELSGHQLHIMSVNSEMDTVELLGGFEQVRNFIFNELSLKSCFLSPGRQALFTGLDITC</sequence>
<evidence type="ECO:0000256" key="1">
    <source>
        <dbReference type="ARBA" id="ARBA00004604"/>
    </source>
</evidence>
<evidence type="ECO:0000256" key="2">
    <source>
        <dbReference type="ARBA" id="ARBA00004642"/>
    </source>
</evidence>
<dbReference type="Pfam" id="PF21108">
    <property type="entry name" value="MDN1_4th"/>
    <property type="match status" value="1"/>
</dbReference>
<dbReference type="GO" id="GO:0005730">
    <property type="term" value="C:nucleolus"/>
    <property type="evidence" value="ECO:0007669"/>
    <property type="project" value="UniProtKB-SubCell"/>
</dbReference>
<feature type="domain" description="AAA+ ATPase" evidence="9">
    <location>
        <begin position="1049"/>
        <end position="1194"/>
    </location>
</feature>
<dbReference type="Proteomes" id="UP000827092">
    <property type="component" value="Unassembled WGS sequence"/>
</dbReference>
<dbReference type="GO" id="GO:0005654">
    <property type="term" value="C:nucleoplasm"/>
    <property type="evidence" value="ECO:0007669"/>
    <property type="project" value="UniProtKB-SubCell"/>
</dbReference>
<feature type="domain" description="AAA+ ATPase" evidence="9">
    <location>
        <begin position="1703"/>
        <end position="1828"/>
    </location>
</feature>
<accession>A0AAV6V169</accession>
<dbReference type="FunFam" id="3.40.50.300:FF:000764">
    <property type="entry name" value="Midasin"/>
    <property type="match status" value="1"/>
</dbReference>
<evidence type="ECO:0000256" key="4">
    <source>
        <dbReference type="ARBA" id="ARBA00017143"/>
    </source>
</evidence>
<dbReference type="Pfam" id="PF07728">
    <property type="entry name" value="AAA_5"/>
    <property type="match status" value="6"/>
</dbReference>
<evidence type="ECO:0000256" key="3">
    <source>
        <dbReference type="ARBA" id="ARBA00007188"/>
    </source>
</evidence>
<comment type="subcellular location">
    <subcellularLocation>
        <location evidence="1">Nucleus</location>
        <location evidence="1">Nucleolus</location>
    </subcellularLocation>
    <subcellularLocation>
        <location evidence="2">Nucleus</location>
        <location evidence="2">Nucleoplasm</location>
    </subcellularLocation>
</comment>
<evidence type="ECO:0000313" key="10">
    <source>
        <dbReference type="EMBL" id="KAG8189752.1"/>
    </source>
</evidence>
<comment type="caution">
    <text evidence="10">The sequence shown here is derived from an EMBL/GenBank/DDBJ whole genome shotgun (WGS) entry which is preliminary data.</text>
</comment>
<dbReference type="GO" id="GO:0030687">
    <property type="term" value="C:preribosome, large subunit precursor"/>
    <property type="evidence" value="ECO:0007669"/>
    <property type="project" value="TreeGrafter"/>
</dbReference>
<dbReference type="Gene3D" id="3.40.50.300">
    <property type="entry name" value="P-loop containing nucleotide triphosphate hydrolases"/>
    <property type="match status" value="6"/>
</dbReference>
<dbReference type="GO" id="GO:0000055">
    <property type="term" value="P:ribosomal large subunit export from nucleus"/>
    <property type="evidence" value="ECO:0007669"/>
    <property type="project" value="TreeGrafter"/>
</dbReference>
<evidence type="ECO:0000313" key="11">
    <source>
        <dbReference type="Proteomes" id="UP000827092"/>
    </source>
</evidence>
<dbReference type="FunFam" id="3.40.50.300:FF:000582">
    <property type="entry name" value="Midasin"/>
    <property type="match status" value="1"/>
</dbReference>